<dbReference type="PANTHER" id="PTHR43031:SF17">
    <property type="entry name" value="SULFURTRANSFERASE YTWF-RELATED"/>
    <property type="match status" value="1"/>
</dbReference>
<evidence type="ECO:0000313" key="3">
    <source>
        <dbReference type="Proteomes" id="UP000095601"/>
    </source>
</evidence>
<protein>
    <submittedName>
        <fullName evidence="2">Rhodanese-like domain protein</fullName>
    </submittedName>
</protein>
<organism evidence="2 3">
    <name type="scientific">Cloacibacterium normanense</name>
    <dbReference type="NCBI Taxonomy" id="237258"/>
    <lineage>
        <taxon>Bacteria</taxon>
        <taxon>Pseudomonadati</taxon>
        <taxon>Bacteroidota</taxon>
        <taxon>Flavobacteriia</taxon>
        <taxon>Flavobacteriales</taxon>
        <taxon>Weeksellaceae</taxon>
    </lineage>
</organism>
<dbReference type="Pfam" id="PF00581">
    <property type="entry name" value="Rhodanese"/>
    <property type="match status" value="1"/>
</dbReference>
<evidence type="ECO:0000313" key="2">
    <source>
        <dbReference type="EMBL" id="OEL12011.1"/>
    </source>
</evidence>
<accession>A0A1E5UGK8</accession>
<dbReference type="SMART" id="SM00450">
    <property type="entry name" value="RHOD"/>
    <property type="match status" value="1"/>
</dbReference>
<dbReference type="Gene3D" id="3.40.250.10">
    <property type="entry name" value="Rhodanese-like domain"/>
    <property type="match status" value="1"/>
</dbReference>
<reference evidence="2 3" key="1">
    <citation type="submission" date="2016-09" db="EMBL/GenBank/DDBJ databases">
        <authorList>
            <person name="Capua I."/>
            <person name="De Benedictis P."/>
            <person name="Joannis T."/>
            <person name="Lombin L.H."/>
            <person name="Cattoli G."/>
        </authorList>
    </citation>
    <scope>NUCLEOTIDE SEQUENCE [LARGE SCALE GENOMIC DNA]</scope>
    <source>
        <strain evidence="2 3">NRS-1</strain>
    </source>
</reference>
<comment type="caution">
    <text evidence="2">The sequence shown here is derived from an EMBL/GenBank/DDBJ whole genome shotgun (WGS) entry which is preliminary data.</text>
</comment>
<dbReference type="SUPFAM" id="SSF52821">
    <property type="entry name" value="Rhodanese/Cell cycle control phosphatase"/>
    <property type="match status" value="1"/>
</dbReference>
<keyword evidence="3" id="KW-1185">Reference proteome</keyword>
<dbReference type="STRING" id="237258.SAMN04489756_10658"/>
<dbReference type="PROSITE" id="PS50206">
    <property type="entry name" value="RHODANESE_3"/>
    <property type="match status" value="1"/>
</dbReference>
<dbReference type="InterPro" id="IPR036873">
    <property type="entry name" value="Rhodanese-like_dom_sf"/>
</dbReference>
<dbReference type="InterPro" id="IPR001763">
    <property type="entry name" value="Rhodanese-like_dom"/>
</dbReference>
<dbReference type="PANTHER" id="PTHR43031">
    <property type="entry name" value="FAD-DEPENDENT OXIDOREDUCTASE"/>
    <property type="match status" value="1"/>
</dbReference>
<dbReference type="OrthoDB" id="9800872at2"/>
<dbReference type="CDD" id="cd00158">
    <property type="entry name" value="RHOD"/>
    <property type="match status" value="1"/>
</dbReference>
<feature type="domain" description="Rhodanese" evidence="1">
    <location>
        <begin position="8"/>
        <end position="97"/>
    </location>
</feature>
<name>A0A1E5UGK8_9FLAO</name>
<dbReference type="InterPro" id="IPR050229">
    <property type="entry name" value="GlpE_sulfurtransferase"/>
</dbReference>
<dbReference type="KEGG" id="cnr:EB819_01825"/>
<evidence type="ECO:0000259" key="1">
    <source>
        <dbReference type="PROSITE" id="PS50206"/>
    </source>
</evidence>
<dbReference type="EMBL" id="MKGI01000012">
    <property type="protein sequence ID" value="OEL12011.1"/>
    <property type="molecule type" value="Genomic_DNA"/>
</dbReference>
<dbReference type="RefSeq" id="WP_069797132.1">
    <property type="nucleotide sequence ID" value="NZ_CP034157.1"/>
</dbReference>
<proteinExistence type="predicted"/>
<dbReference type="AlphaFoldDB" id="A0A1E5UGK8"/>
<gene>
    <name evidence="2" type="ORF">BHF72_1468</name>
</gene>
<dbReference type="Proteomes" id="UP000095601">
    <property type="component" value="Unassembled WGS sequence"/>
</dbReference>
<sequence>MTFEEILNSGEYHLIDVRQPEELQMDGAIEGAVNIPLATVPLRLDEIKEMKGPKIIFCRSGGRSGQACQFLAQNGLEGLFNGGGFMQLHAALEHYKK</sequence>